<dbReference type="Pfam" id="PF12710">
    <property type="entry name" value="HAD"/>
    <property type="match status" value="1"/>
</dbReference>
<dbReference type="OrthoDB" id="3851389at2"/>
<dbReference type="Proteomes" id="UP000007962">
    <property type="component" value="Chromosome"/>
</dbReference>
<dbReference type="HOGENOM" id="CLU_067574_0_0_11"/>
<organism evidence="1 2">
    <name type="scientific">Beutenbergia cavernae (strain ATCC BAA-8 / DSM 12333 / CCUG 43141 / JCM 11478 / NBRC 16432 / NCIMB 13614 / HKI 0122)</name>
    <dbReference type="NCBI Taxonomy" id="471853"/>
    <lineage>
        <taxon>Bacteria</taxon>
        <taxon>Bacillati</taxon>
        <taxon>Actinomycetota</taxon>
        <taxon>Actinomycetes</taxon>
        <taxon>Micrococcales</taxon>
        <taxon>Beutenbergiaceae</taxon>
        <taxon>Beutenbergia</taxon>
    </lineage>
</organism>
<dbReference type="CDD" id="cd01427">
    <property type="entry name" value="HAD_like"/>
    <property type="match status" value="1"/>
</dbReference>
<accession>C5BXP1</accession>
<dbReference type="STRING" id="471853.Bcav_2679"/>
<keyword evidence="2" id="KW-1185">Reference proteome</keyword>
<dbReference type="Gene3D" id="3.40.50.1000">
    <property type="entry name" value="HAD superfamily/HAD-like"/>
    <property type="match status" value="1"/>
</dbReference>
<dbReference type="GO" id="GO:0016787">
    <property type="term" value="F:hydrolase activity"/>
    <property type="evidence" value="ECO:0007669"/>
    <property type="project" value="UniProtKB-KW"/>
</dbReference>
<dbReference type="eggNOG" id="COG0546">
    <property type="taxonomic scope" value="Bacteria"/>
</dbReference>
<name>C5BXP1_BEUC1</name>
<dbReference type="KEGG" id="bcv:Bcav_2679"/>
<proteinExistence type="predicted"/>
<dbReference type="SUPFAM" id="SSF56784">
    <property type="entry name" value="HAD-like"/>
    <property type="match status" value="1"/>
</dbReference>
<dbReference type="InterPro" id="IPR036412">
    <property type="entry name" value="HAD-like_sf"/>
</dbReference>
<dbReference type="EMBL" id="CP001618">
    <property type="protein sequence ID" value="ACQ80924.1"/>
    <property type="molecule type" value="Genomic_DNA"/>
</dbReference>
<dbReference type="RefSeq" id="WP_015883164.1">
    <property type="nucleotide sequence ID" value="NC_012669.1"/>
</dbReference>
<dbReference type="InterPro" id="IPR023214">
    <property type="entry name" value="HAD_sf"/>
</dbReference>
<sequence length="254" mass="26757">MPEPRLTLVLDFDGTVCLGDDPVYLYAEEASRRAGVDLTVGLAGFLSTGVLSVEGADAAPFAVEDGYQAIHVLGGLAGLERDDLRASYRASRARVDVGEGEMHTPDGFTGFLDEVRSAGTRVVLVTNAPLLGAERWLAAHDVARRLDAIVPDAGKPVRMPAVLDALLEEAGAEDEPELLASVGDVYANDIAPAVARGARAAHIDRFARVPGPATWRAPTFVELYEPLLAWATAGGAEVFTAASPERVPQGSGRE</sequence>
<gene>
    <name evidence="1" type="ordered locus">Bcav_2679</name>
</gene>
<protein>
    <submittedName>
        <fullName evidence="1">Haloacid dehalogenase domain protein hydrolase</fullName>
    </submittedName>
</protein>
<dbReference type="AlphaFoldDB" id="C5BXP1"/>
<keyword evidence="1" id="KW-0378">Hydrolase</keyword>
<reference evidence="1 2" key="1">
    <citation type="journal article" date="2009" name="Stand. Genomic Sci.">
        <title>Complete genome sequence of Beutenbergia cavernae type strain (HKI 0122).</title>
        <authorList>
            <person name="Land M."/>
            <person name="Pukall R."/>
            <person name="Abt B."/>
            <person name="Goker M."/>
            <person name="Rohde M."/>
            <person name="Glavina Del Rio T."/>
            <person name="Tice H."/>
            <person name="Copeland A."/>
            <person name="Cheng J.F."/>
            <person name="Lucas S."/>
            <person name="Chen F."/>
            <person name="Nolan M."/>
            <person name="Bruce D."/>
            <person name="Goodwin L."/>
            <person name="Pitluck S."/>
            <person name="Ivanova N."/>
            <person name="Mavromatis K."/>
            <person name="Ovchinnikova G."/>
            <person name="Pati A."/>
            <person name="Chen A."/>
            <person name="Palaniappan K."/>
            <person name="Hauser L."/>
            <person name="Chang Y.J."/>
            <person name="Jefferies C.C."/>
            <person name="Saunders E."/>
            <person name="Brettin T."/>
            <person name="Detter J.C."/>
            <person name="Han C."/>
            <person name="Chain P."/>
            <person name="Bristow J."/>
            <person name="Eisen J.A."/>
            <person name="Markowitz V."/>
            <person name="Hugenholtz P."/>
            <person name="Kyrpides N.C."/>
            <person name="Klenk H.P."/>
            <person name="Lapidus A."/>
        </authorList>
    </citation>
    <scope>NUCLEOTIDE SEQUENCE [LARGE SCALE GENOMIC DNA]</scope>
    <source>
        <strain evidence="2">ATCC BAA-8 / DSM 12333 / NBRC 16432</strain>
    </source>
</reference>
<evidence type="ECO:0000313" key="1">
    <source>
        <dbReference type="EMBL" id="ACQ80924.1"/>
    </source>
</evidence>
<evidence type="ECO:0000313" key="2">
    <source>
        <dbReference type="Proteomes" id="UP000007962"/>
    </source>
</evidence>